<accession>A0AAQ3UY34</accession>
<sequence length="438" mass="50875">VIALVPKVQEADELIKIFRTNEVVSPTQTAFIKGRIILERVVWWPFLFQTLRIKDFSSKWISWIGTFIPDGSVAINPAKLDEQFEGVIPHLVDGGLWILRYADDTILFMDHDLDKAQNMKLLLFAFEQSSGLKINFHERELFCFRAAQEKKLRNCDWVKVEERFEKRLSSWKGKHLSIGGRLTLINLVLSSLSTYMMSFFSVPKGMFNKLDNFHSRPFFGREMKARRNTGLQNNQGGLGILDLNTKNSVLLSKWLYKLLTSDGMWQQILCNKYIGKARFSMLWNLSRKERITKAINNNNKSISWRRKLYGTNLDDWNSFLSCLEGLDLSQGQDAFYWNLTPKFSVKSHYAALMLSNSPNVNSDLWKLKAPMKIKILLWYLQKGVIFTKDNLAKRNWHGSLTCVSCHKEETINHLFFECRLARLDWSILQMATGINPPQ</sequence>
<dbReference type="Proteomes" id="UP001341281">
    <property type="component" value="Chromosome 10"/>
</dbReference>
<keyword evidence="3" id="KW-1185">Reference proteome</keyword>
<dbReference type="InterPro" id="IPR026960">
    <property type="entry name" value="RVT-Znf"/>
</dbReference>
<evidence type="ECO:0000313" key="2">
    <source>
        <dbReference type="EMBL" id="WVZ98282.1"/>
    </source>
</evidence>
<dbReference type="PANTHER" id="PTHR33116:SF78">
    <property type="entry name" value="OS12G0587133 PROTEIN"/>
    <property type="match status" value="1"/>
</dbReference>
<feature type="domain" description="Reverse transcriptase zinc-binding" evidence="1">
    <location>
        <begin position="343"/>
        <end position="425"/>
    </location>
</feature>
<reference evidence="2 3" key="1">
    <citation type="submission" date="2024-02" db="EMBL/GenBank/DDBJ databases">
        <title>High-quality chromosome-scale genome assembly of Pensacola bahiagrass (Paspalum notatum Flugge var. saurae).</title>
        <authorList>
            <person name="Vega J.M."/>
            <person name="Podio M."/>
            <person name="Orjuela J."/>
            <person name="Siena L.A."/>
            <person name="Pessino S.C."/>
            <person name="Combes M.C."/>
            <person name="Mariac C."/>
            <person name="Albertini E."/>
            <person name="Pupilli F."/>
            <person name="Ortiz J.P.A."/>
            <person name="Leblanc O."/>
        </authorList>
    </citation>
    <scope>NUCLEOTIDE SEQUENCE [LARGE SCALE GENOMIC DNA]</scope>
    <source>
        <strain evidence="2">R1</strain>
        <tissue evidence="2">Leaf</tissue>
    </source>
</reference>
<evidence type="ECO:0000259" key="1">
    <source>
        <dbReference type="Pfam" id="PF13966"/>
    </source>
</evidence>
<proteinExistence type="predicted"/>
<dbReference type="AlphaFoldDB" id="A0AAQ3UY34"/>
<feature type="non-terminal residue" evidence="2">
    <location>
        <position position="1"/>
    </location>
</feature>
<dbReference type="Pfam" id="PF13966">
    <property type="entry name" value="zf-RVT"/>
    <property type="match status" value="1"/>
</dbReference>
<protein>
    <recommendedName>
        <fullName evidence="1">Reverse transcriptase zinc-binding domain-containing protein</fullName>
    </recommendedName>
</protein>
<dbReference type="EMBL" id="CP144754">
    <property type="protein sequence ID" value="WVZ98282.1"/>
    <property type="molecule type" value="Genomic_DNA"/>
</dbReference>
<gene>
    <name evidence="2" type="ORF">U9M48_043744</name>
</gene>
<organism evidence="2 3">
    <name type="scientific">Paspalum notatum var. saurae</name>
    <dbReference type="NCBI Taxonomy" id="547442"/>
    <lineage>
        <taxon>Eukaryota</taxon>
        <taxon>Viridiplantae</taxon>
        <taxon>Streptophyta</taxon>
        <taxon>Embryophyta</taxon>
        <taxon>Tracheophyta</taxon>
        <taxon>Spermatophyta</taxon>
        <taxon>Magnoliopsida</taxon>
        <taxon>Liliopsida</taxon>
        <taxon>Poales</taxon>
        <taxon>Poaceae</taxon>
        <taxon>PACMAD clade</taxon>
        <taxon>Panicoideae</taxon>
        <taxon>Andropogonodae</taxon>
        <taxon>Paspaleae</taxon>
        <taxon>Paspalinae</taxon>
        <taxon>Paspalum</taxon>
    </lineage>
</organism>
<name>A0AAQ3UY34_PASNO</name>
<feature type="non-terminal residue" evidence="2">
    <location>
        <position position="438"/>
    </location>
</feature>
<evidence type="ECO:0000313" key="3">
    <source>
        <dbReference type="Proteomes" id="UP001341281"/>
    </source>
</evidence>
<dbReference type="PANTHER" id="PTHR33116">
    <property type="entry name" value="REVERSE TRANSCRIPTASE ZINC-BINDING DOMAIN-CONTAINING PROTEIN-RELATED-RELATED"/>
    <property type="match status" value="1"/>
</dbReference>